<keyword evidence="4" id="KW-0677">Repeat</keyword>
<keyword evidence="13" id="KW-1185">Reference proteome</keyword>
<sequence length="329" mass="36979">PQQSGLVPAYSAESDSEDEGADKDEKEGRLTDWGKLALLPLNKEIIIEGLSLLCQTGKKLEHAFIKLDLKERALTDIVAISSYIHIRFLDLSNNYISDLSPLASMTHLLWLKVDRNSMTSFKEQPLSEFAFLQWLSVASNQIVDMEGLVGPSIETLILSGNSIRKISGMQSADFANLVILELRGNHLETTSGFDLPNLRKLYLAQNFIKRLEGLEKLERLSTLHLRDNQLETLEGLCSEMKSLQYLNVRGNAIAEADALRSLRFLIGSLKILVITENPIVETLVYRPTVLVLLPQLERIDKEPVSLIERTEARRTIRDDRAESATHTSL</sequence>
<evidence type="ECO:0000256" key="9">
    <source>
        <dbReference type="ARBA" id="ARBA00023273"/>
    </source>
</evidence>
<keyword evidence="9" id="KW-0966">Cell projection</keyword>
<reference evidence="13" key="1">
    <citation type="submission" date="2013-11" db="EMBL/GenBank/DDBJ databases">
        <title>The genomic landscape of the Guanapo guppy.</title>
        <authorList>
            <person name="Kuenstner A."/>
            <person name="Dreyer C."/>
        </authorList>
    </citation>
    <scope>NUCLEOTIDE SEQUENCE</scope>
    <source>
        <strain evidence="13">Guanapo</strain>
    </source>
</reference>
<dbReference type="Pfam" id="PF14580">
    <property type="entry name" value="LRR_9"/>
    <property type="match status" value="1"/>
</dbReference>
<evidence type="ECO:0000313" key="12">
    <source>
        <dbReference type="Ensembl" id="ENSPREP00000028606.1"/>
    </source>
</evidence>
<name>A0A3P9Q369_POERE</name>
<keyword evidence="3" id="KW-0433">Leucine-rich repeat</keyword>
<dbReference type="SUPFAM" id="SSF52058">
    <property type="entry name" value="L domain-like"/>
    <property type="match status" value="1"/>
</dbReference>
<reference evidence="12" key="2">
    <citation type="submission" date="2025-08" db="UniProtKB">
        <authorList>
            <consortium name="Ensembl"/>
        </authorList>
    </citation>
    <scope>IDENTIFICATION</scope>
    <source>
        <strain evidence="12">Guanapo</strain>
    </source>
</reference>
<evidence type="ECO:0000256" key="3">
    <source>
        <dbReference type="ARBA" id="ARBA00022614"/>
    </source>
</evidence>
<dbReference type="SMART" id="SM00365">
    <property type="entry name" value="LRR_SD22"/>
    <property type="match status" value="3"/>
</dbReference>
<dbReference type="AlphaFoldDB" id="A0A3P9Q369"/>
<dbReference type="PROSITE" id="PS51450">
    <property type="entry name" value="LRR"/>
    <property type="match status" value="3"/>
</dbReference>
<dbReference type="OMA" id="LHWINGR"/>
<evidence type="ECO:0000256" key="5">
    <source>
        <dbReference type="ARBA" id="ARBA00022846"/>
    </source>
</evidence>
<dbReference type="PANTHER" id="PTHR18849">
    <property type="entry name" value="LEUCINE RICH REPEAT PROTEIN"/>
    <property type="match status" value="1"/>
</dbReference>
<keyword evidence="2" id="KW-0963">Cytoplasm</keyword>
<evidence type="ECO:0000256" key="10">
    <source>
        <dbReference type="ARBA" id="ARBA00071477"/>
    </source>
</evidence>
<reference evidence="12" key="3">
    <citation type="submission" date="2025-09" db="UniProtKB">
        <authorList>
            <consortium name="Ensembl"/>
        </authorList>
    </citation>
    <scope>IDENTIFICATION</scope>
    <source>
        <strain evidence="12">Guanapo</strain>
    </source>
</reference>
<keyword evidence="5" id="KW-0282">Flagellum</keyword>
<evidence type="ECO:0000256" key="6">
    <source>
        <dbReference type="ARBA" id="ARBA00023054"/>
    </source>
</evidence>
<accession>A0A3P9Q369</accession>
<dbReference type="Proteomes" id="UP000242638">
    <property type="component" value="Unassembled WGS sequence"/>
</dbReference>
<dbReference type="FunFam" id="3.80.10.10:FF:001051">
    <property type="entry name" value="Leucine-rich repeat-containing 23"/>
    <property type="match status" value="1"/>
</dbReference>
<feature type="region of interest" description="Disordered" evidence="11">
    <location>
        <begin position="1"/>
        <end position="27"/>
    </location>
</feature>
<evidence type="ECO:0000256" key="1">
    <source>
        <dbReference type="ARBA" id="ARBA00004611"/>
    </source>
</evidence>
<evidence type="ECO:0000256" key="8">
    <source>
        <dbReference type="ARBA" id="ARBA00023212"/>
    </source>
</evidence>
<evidence type="ECO:0000256" key="11">
    <source>
        <dbReference type="SAM" id="MobiDB-lite"/>
    </source>
</evidence>
<dbReference type="Pfam" id="PF00560">
    <property type="entry name" value="LRR_1"/>
    <property type="match status" value="1"/>
</dbReference>
<keyword evidence="8" id="KW-0206">Cytoskeleton</keyword>
<keyword evidence="6" id="KW-0175">Coiled coil</keyword>
<comment type="subcellular location">
    <subcellularLocation>
        <location evidence="1">Cytoplasm</location>
        <location evidence="1">Cytoskeleton</location>
        <location evidence="1">Flagellum axoneme</location>
    </subcellularLocation>
</comment>
<evidence type="ECO:0000313" key="13">
    <source>
        <dbReference type="Proteomes" id="UP000242638"/>
    </source>
</evidence>
<dbReference type="Gene3D" id="3.80.10.10">
    <property type="entry name" value="Ribonuclease Inhibitor"/>
    <property type="match status" value="2"/>
</dbReference>
<organism evidence="12 13">
    <name type="scientific">Poecilia reticulata</name>
    <name type="common">Guppy</name>
    <name type="synonym">Acanthophacelus reticulatus</name>
    <dbReference type="NCBI Taxonomy" id="8081"/>
    <lineage>
        <taxon>Eukaryota</taxon>
        <taxon>Metazoa</taxon>
        <taxon>Chordata</taxon>
        <taxon>Craniata</taxon>
        <taxon>Vertebrata</taxon>
        <taxon>Euteleostomi</taxon>
        <taxon>Actinopterygii</taxon>
        <taxon>Neopterygii</taxon>
        <taxon>Teleostei</taxon>
        <taxon>Neoteleostei</taxon>
        <taxon>Acanthomorphata</taxon>
        <taxon>Ovalentaria</taxon>
        <taxon>Atherinomorphae</taxon>
        <taxon>Cyprinodontiformes</taxon>
        <taxon>Poeciliidae</taxon>
        <taxon>Poeciliinae</taxon>
        <taxon>Poecilia</taxon>
    </lineage>
</organism>
<dbReference type="GeneTree" id="ENSGT00940000160369"/>
<keyword evidence="7" id="KW-0969">Cilium</keyword>
<dbReference type="InterPro" id="IPR032675">
    <property type="entry name" value="LRR_dom_sf"/>
</dbReference>
<dbReference type="Ensembl" id="ENSPRET00000028920.1">
    <property type="protein sequence ID" value="ENSPREP00000028606.1"/>
    <property type="gene ID" value="ENSPREG00000019319.1"/>
</dbReference>
<evidence type="ECO:0000256" key="4">
    <source>
        <dbReference type="ARBA" id="ARBA00022737"/>
    </source>
</evidence>
<dbReference type="Bgee" id="ENSPREG00000019319">
    <property type="expression patterns" value="Expressed in caudal fin and 1 other cell type or tissue"/>
</dbReference>
<dbReference type="InterPro" id="IPR001611">
    <property type="entry name" value="Leu-rich_rpt"/>
</dbReference>
<dbReference type="PANTHER" id="PTHR18849:SF3">
    <property type="entry name" value="LEUCINE RICH REPEAT CONTAINING 23"/>
    <property type="match status" value="1"/>
</dbReference>
<evidence type="ECO:0000256" key="7">
    <source>
        <dbReference type="ARBA" id="ARBA00023069"/>
    </source>
</evidence>
<proteinExistence type="predicted"/>
<protein>
    <recommendedName>
        <fullName evidence="10">Leucine-rich repeat-containing protein 23</fullName>
    </recommendedName>
</protein>
<evidence type="ECO:0000256" key="2">
    <source>
        <dbReference type="ARBA" id="ARBA00022490"/>
    </source>
</evidence>